<gene>
    <name evidence="1" type="ORF">LCGC14_0616880</name>
</gene>
<dbReference type="AlphaFoldDB" id="A0A0F9TSD4"/>
<comment type="caution">
    <text evidence="1">The sequence shown here is derived from an EMBL/GenBank/DDBJ whole genome shotgun (WGS) entry which is preliminary data.</text>
</comment>
<proteinExistence type="predicted"/>
<evidence type="ECO:0000313" key="1">
    <source>
        <dbReference type="EMBL" id="KKN52036.1"/>
    </source>
</evidence>
<dbReference type="EMBL" id="LAZR01001038">
    <property type="protein sequence ID" value="KKN52036.1"/>
    <property type="molecule type" value="Genomic_DNA"/>
</dbReference>
<protein>
    <submittedName>
        <fullName evidence="1">Uncharacterized protein</fullName>
    </submittedName>
</protein>
<reference evidence="1" key="1">
    <citation type="journal article" date="2015" name="Nature">
        <title>Complex archaea that bridge the gap between prokaryotes and eukaryotes.</title>
        <authorList>
            <person name="Spang A."/>
            <person name="Saw J.H."/>
            <person name="Jorgensen S.L."/>
            <person name="Zaremba-Niedzwiedzka K."/>
            <person name="Martijn J."/>
            <person name="Lind A.E."/>
            <person name="van Eijk R."/>
            <person name="Schleper C."/>
            <person name="Guy L."/>
            <person name="Ettema T.J."/>
        </authorList>
    </citation>
    <scope>NUCLEOTIDE SEQUENCE</scope>
</reference>
<accession>A0A0F9TSD4</accession>
<organism evidence="1">
    <name type="scientific">marine sediment metagenome</name>
    <dbReference type="NCBI Taxonomy" id="412755"/>
    <lineage>
        <taxon>unclassified sequences</taxon>
        <taxon>metagenomes</taxon>
        <taxon>ecological metagenomes</taxon>
    </lineage>
</organism>
<sequence>MVILGTRLYDLNTGEFVMSRTNWKGLERKVAGDLGVERNSKKCQGESGPDVIKDFGDFRVIIECKNRNSVDVDKDLSQAEEYCNQERDIPLLVFRETGKKSIDVFIKLSYFKKLYKKVKEKGSLFAETVLQLRYEDFVRMMKDL</sequence>
<name>A0A0F9TSD4_9ZZZZ</name>